<gene>
    <name evidence="2" type="ORF">ETAA1_38010</name>
</gene>
<name>A0A517XWF4_9BACT</name>
<dbReference type="EMBL" id="CP036273">
    <property type="protein sequence ID" value="QDU21828.1"/>
    <property type="molecule type" value="Genomic_DNA"/>
</dbReference>
<protein>
    <submittedName>
        <fullName evidence="2">Uncharacterized protein</fullName>
    </submittedName>
</protein>
<evidence type="ECO:0000313" key="3">
    <source>
        <dbReference type="Proteomes" id="UP000319576"/>
    </source>
</evidence>
<feature type="region of interest" description="Disordered" evidence="1">
    <location>
        <begin position="165"/>
        <end position="188"/>
    </location>
</feature>
<dbReference type="Proteomes" id="UP000319576">
    <property type="component" value="Chromosome"/>
</dbReference>
<evidence type="ECO:0000256" key="1">
    <source>
        <dbReference type="SAM" id="MobiDB-lite"/>
    </source>
</evidence>
<dbReference type="AlphaFoldDB" id="A0A517XWF4"/>
<reference evidence="2 3" key="1">
    <citation type="submission" date="2019-02" db="EMBL/GenBank/DDBJ databases">
        <title>Deep-cultivation of Planctomycetes and their phenomic and genomic characterization uncovers novel biology.</title>
        <authorList>
            <person name="Wiegand S."/>
            <person name="Jogler M."/>
            <person name="Boedeker C."/>
            <person name="Pinto D."/>
            <person name="Vollmers J."/>
            <person name="Rivas-Marin E."/>
            <person name="Kohn T."/>
            <person name="Peeters S.H."/>
            <person name="Heuer A."/>
            <person name="Rast P."/>
            <person name="Oberbeckmann S."/>
            <person name="Bunk B."/>
            <person name="Jeske O."/>
            <person name="Meyerdierks A."/>
            <person name="Storesund J.E."/>
            <person name="Kallscheuer N."/>
            <person name="Luecker S."/>
            <person name="Lage O.M."/>
            <person name="Pohl T."/>
            <person name="Merkel B.J."/>
            <person name="Hornburger P."/>
            <person name="Mueller R.-W."/>
            <person name="Bruemmer F."/>
            <person name="Labrenz M."/>
            <person name="Spormann A.M."/>
            <person name="Op den Camp H."/>
            <person name="Overmann J."/>
            <person name="Amann R."/>
            <person name="Jetten M.S.M."/>
            <person name="Mascher T."/>
            <person name="Medema M.H."/>
            <person name="Devos D.P."/>
            <person name="Kaster A.-K."/>
            <person name="Ovreas L."/>
            <person name="Rohde M."/>
            <person name="Galperin M.Y."/>
            <person name="Jogler C."/>
        </authorList>
    </citation>
    <scope>NUCLEOTIDE SEQUENCE [LARGE SCALE GENOMIC DNA]</scope>
    <source>
        <strain evidence="2 3">ETA_A1</strain>
    </source>
</reference>
<organism evidence="2 3">
    <name type="scientific">Urbifossiella limnaea</name>
    <dbReference type="NCBI Taxonomy" id="2528023"/>
    <lineage>
        <taxon>Bacteria</taxon>
        <taxon>Pseudomonadati</taxon>
        <taxon>Planctomycetota</taxon>
        <taxon>Planctomycetia</taxon>
        <taxon>Gemmatales</taxon>
        <taxon>Gemmataceae</taxon>
        <taxon>Urbifossiella</taxon>
    </lineage>
</organism>
<dbReference type="KEGG" id="uli:ETAA1_38010"/>
<evidence type="ECO:0000313" key="2">
    <source>
        <dbReference type="EMBL" id="QDU21828.1"/>
    </source>
</evidence>
<proteinExistence type="predicted"/>
<keyword evidence="3" id="KW-1185">Reference proteome</keyword>
<accession>A0A517XWF4</accession>
<sequence length="188" mass="20151">MAVCEDLLAVLSRIERHVPLTYRLCFAPTPEPTTWDAAAAINDLGVAVEGGANNQKRYLVMPTASPFTPYVTTFPNGETLGRVYPEGNPDSVVLTPAGLYSDWCIVGGNFGVALPKPSGYDLVAALQRAVRAEFRKVGTCYVGPKAYDLAESGVRLAISTRADPKSDLRLPKRKRHAEPGSVLSSGDS</sequence>